<gene>
    <name evidence="5" type="ORF">Vbra_2742</name>
</gene>
<evidence type="ECO:0000256" key="1">
    <source>
        <dbReference type="ARBA" id="ARBA00009390"/>
    </source>
</evidence>
<dbReference type="GO" id="GO:0000224">
    <property type="term" value="F:peptide-N4-(N-acetyl-beta-glucosaminyl)asparagine amidase activity"/>
    <property type="evidence" value="ECO:0007669"/>
    <property type="project" value="TreeGrafter"/>
</dbReference>
<dbReference type="Gene3D" id="3.10.620.30">
    <property type="match status" value="1"/>
</dbReference>
<dbReference type="PANTHER" id="PTHR12143:SF19">
    <property type="entry name" value="PEPTIDE-N(4)-(N-ACETYL-BETA-GLUCOSAMINYL)ASPARAGINE AMIDASE"/>
    <property type="match status" value="1"/>
</dbReference>
<dbReference type="AlphaFoldDB" id="A0A0G4GUR0"/>
<dbReference type="SUPFAM" id="SSF54001">
    <property type="entry name" value="Cysteine proteinases"/>
    <property type="match status" value="1"/>
</dbReference>
<dbReference type="InParanoid" id="A0A0G4GUR0"/>
<sequence>MLLKPSLPIASDAVFRLLSRPVFGRLGSSLPKRLWERIARRRPGRAEAAISTSLRAAKAAYSNEPPASFPTQLHTMHHEPSNQTFYALGSDQEKFEIFVDDFLGRAGEEVHLLPPSAAAAAAVREVDLVDEGFVDQARGWWKTGRMLIGDSEVMSFLFSRQTFNRSFESFLSTFCGFENELRECTNEDIVRHLTRDYDRKSIERLQQHQHQHRSSSEAIEDEIKRLLAWFRETFPYYHGFCPECTNQDGSPRRGRFIGATFANEAERRRNASITEIYLCDARKDTDTDTSGEESEADELGSSSDGCRRVYRFPRYRASAQILRSKQGRCGEYSRLFHRVLESLGFASRWVIDWDDHVWVEMLLLDKWVHIDPCEAALDAPLLYESWGKSPTYVFAFGRGGVEDVTERYTNATRETLLQRRRVSESTIHALVEDASRRVRAVYGTAGGEQETPVSVDARAEVPVTA</sequence>
<dbReference type="Proteomes" id="UP000041254">
    <property type="component" value="Unassembled WGS sequence"/>
</dbReference>
<evidence type="ECO:0000256" key="3">
    <source>
        <dbReference type="ARBA" id="ARBA00022833"/>
    </source>
</evidence>
<dbReference type="SMART" id="SM00460">
    <property type="entry name" value="TGc"/>
    <property type="match status" value="1"/>
</dbReference>
<dbReference type="EMBL" id="CDMY01000824">
    <property type="protein sequence ID" value="CEM34555.1"/>
    <property type="molecule type" value="Genomic_DNA"/>
</dbReference>
<dbReference type="InterPro" id="IPR002931">
    <property type="entry name" value="Transglutaminase-like"/>
</dbReference>
<dbReference type="PANTHER" id="PTHR12143">
    <property type="entry name" value="PEPTIDE N-GLYCANASE PNGASE -RELATED"/>
    <property type="match status" value="1"/>
</dbReference>
<proteinExistence type="inferred from homology"/>
<comment type="similarity">
    <text evidence="1">Belongs to the transglutaminase-like superfamily. PNGase family.</text>
</comment>
<evidence type="ECO:0000256" key="2">
    <source>
        <dbReference type="ARBA" id="ARBA00022723"/>
    </source>
</evidence>
<keyword evidence="2" id="KW-0479">Metal-binding</keyword>
<keyword evidence="3" id="KW-0862">Zinc</keyword>
<evidence type="ECO:0000313" key="6">
    <source>
        <dbReference type="Proteomes" id="UP000041254"/>
    </source>
</evidence>
<dbReference type="GO" id="GO:0006516">
    <property type="term" value="P:glycoprotein catabolic process"/>
    <property type="evidence" value="ECO:0007669"/>
    <property type="project" value="TreeGrafter"/>
</dbReference>
<dbReference type="GO" id="GO:0005829">
    <property type="term" value="C:cytosol"/>
    <property type="evidence" value="ECO:0007669"/>
    <property type="project" value="TreeGrafter"/>
</dbReference>
<keyword evidence="6" id="KW-1185">Reference proteome</keyword>
<name>A0A0G4GUR0_VITBC</name>
<dbReference type="OMA" id="NELRECT"/>
<evidence type="ECO:0000313" key="5">
    <source>
        <dbReference type="EMBL" id="CEM34555.1"/>
    </source>
</evidence>
<feature type="domain" description="Transglutaminase-like" evidence="4">
    <location>
        <begin position="321"/>
        <end position="374"/>
    </location>
</feature>
<protein>
    <recommendedName>
        <fullName evidence="4">Transglutaminase-like domain-containing protein</fullName>
    </recommendedName>
</protein>
<reference evidence="5 6" key="1">
    <citation type="submission" date="2014-11" db="EMBL/GenBank/DDBJ databases">
        <authorList>
            <person name="Zhu J."/>
            <person name="Qi W."/>
            <person name="Song R."/>
        </authorList>
    </citation>
    <scope>NUCLEOTIDE SEQUENCE [LARGE SCALE GENOMIC DNA]</scope>
</reference>
<organism evidence="5 6">
    <name type="scientific">Vitrella brassicaformis (strain CCMP3155)</name>
    <dbReference type="NCBI Taxonomy" id="1169540"/>
    <lineage>
        <taxon>Eukaryota</taxon>
        <taxon>Sar</taxon>
        <taxon>Alveolata</taxon>
        <taxon>Colpodellida</taxon>
        <taxon>Vitrellaceae</taxon>
        <taxon>Vitrella</taxon>
    </lineage>
</organism>
<dbReference type="InterPro" id="IPR050883">
    <property type="entry name" value="PNGase"/>
</dbReference>
<dbReference type="InterPro" id="IPR038765">
    <property type="entry name" value="Papain-like_cys_pep_sf"/>
</dbReference>
<dbReference type="Gene3D" id="2.20.25.10">
    <property type="match status" value="1"/>
</dbReference>
<dbReference type="Pfam" id="PF01841">
    <property type="entry name" value="Transglut_core"/>
    <property type="match status" value="1"/>
</dbReference>
<dbReference type="VEuPathDB" id="CryptoDB:Vbra_2742"/>
<dbReference type="STRING" id="1169540.A0A0G4GUR0"/>
<dbReference type="GO" id="GO:0005634">
    <property type="term" value="C:nucleus"/>
    <property type="evidence" value="ECO:0007669"/>
    <property type="project" value="TreeGrafter"/>
</dbReference>
<dbReference type="GO" id="GO:0046872">
    <property type="term" value="F:metal ion binding"/>
    <property type="evidence" value="ECO:0007669"/>
    <property type="project" value="UniProtKB-KW"/>
</dbReference>
<evidence type="ECO:0000259" key="4">
    <source>
        <dbReference type="SMART" id="SM00460"/>
    </source>
</evidence>
<accession>A0A0G4GUR0</accession>
<dbReference type="OrthoDB" id="6612291at2759"/>